<dbReference type="STRING" id="135208.A0A4Y9ZRC2"/>
<evidence type="ECO:0008006" key="3">
    <source>
        <dbReference type="Google" id="ProtNLM"/>
    </source>
</evidence>
<name>A0A4Y9ZRC2_9AGAM</name>
<dbReference type="EMBL" id="SFCI01001093">
    <property type="protein sequence ID" value="TFY76790.1"/>
    <property type="molecule type" value="Genomic_DNA"/>
</dbReference>
<sequence length="204" mass="24200">MNLRPGGKQARLRDGWYWSNGIKISQKMNFDEDHPEFPNQPKGIKQVLVERGLWLPDLRMQCKSCEPEATQCCAKRILNLQDDFKEQKSLVQEVIEKAGHLCIFLPKFHCELNPIEFFWGAVKRYLREHCDYTFETLKDNLLTALASVDIKTIRRWEHRMICWIQAYYDGLDAKEAQFRVKEFSSKRYTSHRRIPETLARQFDG</sequence>
<reference evidence="1 2" key="1">
    <citation type="submission" date="2019-02" db="EMBL/GenBank/DDBJ databases">
        <title>Genome sequencing of the rare red list fungi Hericium alpestre (H. flagellum).</title>
        <authorList>
            <person name="Buettner E."/>
            <person name="Kellner H."/>
        </authorList>
    </citation>
    <scope>NUCLEOTIDE SEQUENCE [LARGE SCALE GENOMIC DNA]</scope>
    <source>
        <strain evidence="1 2">DSM 108284</strain>
    </source>
</reference>
<dbReference type="PANTHER" id="PTHR35871">
    <property type="entry name" value="EXPRESSED PROTEIN"/>
    <property type="match status" value="1"/>
</dbReference>
<dbReference type="OrthoDB" id="3218065at2759"/>
<organism evidence="1 2">
    <name type="scientific">Hericium alpestre</name>
    <dbReference type="NCBI Taxonomy" id="135208"/>
    <lineage>
        <taxon>Eukaryota</taxon>
        <taxon>Fungi</taxon>
        <taxon>Dikarya</taxon>
        <taxon>Basidiomycota</taxon>
        <taxon>Agaricomycotina</taxon>
        <taxon>Agaricomycetes</taxon>
        <taxon>Russulales</taxon>
        <taxon>Hericiaceae</taxon>
        <taxon>Hericium</taxon>
    </lineage>
</organism>
<dbReference type="InterPro" id="IPR036397">
    <property type="entry name" value="RNaseH_sf"/>
</dbReference>
<evidence type="ECO:0000313" key="2">
    <source>
        <dbReference type="Proteomes" id="UP000298061"/>
    </source>
</evidence>
<keyword evidence="2" id="KW-1185">Reference proteome</keyword>
<dbReference type="Proteomes" id="UP000298061">
    <property type="component" value="Unassembled WGS sequence"/>
</dbReference>
<dbReference type="PANTHER" id="PTHR35871:SF1">
    <property type="entry name" value="CXC1-LIKE CYSTEINE CLUSTER ASSOCIATED WITH KDZ TRANSPOSASES DOMAIN-CONTAINING PROTEIN"/>
    <property type="match status" value="1"/>
</dbReference>
<comment type="caution">
    <text evidence="1">The sequence shown here is derived from an EMBL/GenBank/DDBJ whole genome shotgun (WGS) entry which is preliminary data.</text>
</comment>
<gene>
    <name evidence="1" type="ORF">EWM64_g7221</name>
</gene>
<dbReference type="GO" id="GO:0003676">
    <property type="term" value="F:nucleic acid binding"/>
    <property type="evidence" value="ECO:0007669"/>
    <property type="project" value="InterPro"/>
</dbReference>
<dbReference type="AlphaFoldDB" id="A0A4Y9ZRC2"/>
<evidence type="ECO:0000313" key="1">
    <source>
        <dbReference type="EMBL" id="TFY76790.1"/>
    </source>
</evidence>
<proteinExistence type="predicted"/>
<dbReference type="Gene3D" id="3.30.420.10">
    <property type="entry name" value="Ribonuclease H-like superfamily/Ribonuclease H"/>
    <property type="match status" value="1"/>
</dbReference>
<accession>A0A4Y9ZRC2</accession>
<protein>
    <recommendedName>
        <fullName evidence="3">Tc1-like transposase DDE domain-containing protein</fullName>
    </recommendedName>
</protein>